<proteinExistence type="predicted"/>
<organism evidence="1 2">
    <name type="scientific">Paraburkholderia saeva</name>
    <dbReference type="NCBI Taxonomy" id="2777537"/>
    <lineage>
        <taxon>Bacteria</taxon>
        <taxon>Pseudomonadati</taxon>
        <taxon>Pseudomonadota</taxon>
        <taxon>Betaproteobacteria</taxon>
        <taxon>Burkholderiales</taxon>
        <taxon>Burkholderiaceae</taxon>
        <taxon>Paraburkholderia</taxon>
    </lineage>
</organism>
<dbReference type="AlphaFoldDB" id="A0A9N8RXY9"/>
<comment type="caution">
    <text evidence="1">The sequence shown here is derived from an EMBL/GenBank/DDBJ whole genome shotgun (WGS) entry which is preliminary data.</text>
</comment>
<evidence type="ECO:0000313" key="1">
    <source>
        <dbReference type="EMBL" id="CAG4903295.1"/>
    </source>
</evidence>
<sequence>MAEADFTPGLSTITDDAHIALPRSIHAYQMSDDSMRPRIRQGEFALLEECRDIADELDEEVLVQLRDGKWQLRTVQAYSAQTVTFSAYNLSSILKVRRRDIAAIFRVEMIVPPSTFALMTDRPLCWAARDANGVEYGTFPTYDEATKFGDAVAQRLGLDEMRYYRVLVPSERAQAEARHD</sequence>
<name>A0A9N8RXY9_9BURK</name>
<accession>A0A9N8RXY9</accession>
<dbReference type="EMBL" id="CAJQZC010000005">
    <property type="protein sequence ID" value="CAG4903295.1"/>
    <property type="molecule type" value="Genomic_DNA"/>
</dbReference>
<protein>
    <submittedName>
        <fullName evidence="1">Uncharacterized protein</fullName>
    </submittedName>
</protein>
<evidence type="ECO:0000313" key="2">
    <source>
        <dbReference type="Proteomes" id="UP000789704"/>
    </source>
</evidence>
<dbReference type="RefSeq" id="WP_228878430.1">
    <property type="nucleotide sequence ID" value="NZ_CAJQZC010000005.1"/>
</dbReference>
<reference evidence="1" key="1">
    <citation type="submission" date="2021-04" db="EMBL/GenBank/DDBJ databases">
        <authorList>
            <person name="Vanwijnsberghe S."/>
        </authorList>
    </citation>
    <scope>NUCLEOTIDE SEQUENCE</scope>
    <source>
        <strain evidence="1">LMG 31841</strain>
    </source>
</reference>
<dbReference type="Proteomes" id="UP000789704">
    <property type="component" value="Unassembled WGS sequence"/>
</dbReference>
<gene>
    <name evidence="1" type="ORF">LMG31841_03215</name>
</gene>
<keyword evidence="2" id="KW-1185">Reference proteome</keyword>